<evidence type="ECO:0000256" key="8">
    <source>
        <dbReference type="SAM" id="MobiDB-lite"/>
    </source>
</evidence>
<dbReference type="InterPro" id="IPR008181">
    <property type="entry name" value="dUTPase"/>
</dbReference>
<evidence type="ECO:0000256" key="2">
    <source>
        <dbReference type="ARBA" id="ARBA00012379"/>
    </source>
</evidence>
<feature type="domain" description="dUTPase-like" evidence="9">
    <location>
        <begin position="19"/>
        <end position="157"/>
    </location>
</feature>
<dbReference type="CDD" id="cd07557">
    <property type="entry name" value="trimeric_dUTPase"/>
    <property type="match status" value="1"/>
</dbReference>
<accession>A0A3M0M6Q6</accession>
<evidence type="ECO:0000256" key="6">
    <source>
        <dbReference type="ARBA" id="ARBA00023080"/>
    </source>
</evidence>
<evidence type="ECO:0000256" key="3">
    <source>
        <dbReference type="ARBA" id="ARBA00022723"/>
    </source>
</evidence>
<comment type="caution">
    <text evidence="10">The sequence shown here is derived from an EMBL/GenBank/DDBJ whole genome shotgun (WGS) entry which is preliminary data.</text>
</comment>
<dbReference type="AlphaFoldDB" id="A0A3M0M6Q6"/>
<dbReference type="PANTHER" id="PTHR11241">
    <property type="entry name" value="DEOXYURIDINE 5'-TRIPHOSPHATE NUCLEOTIDOHYDROLASE"/>
    <property type="match status" value="1"/>
</dbReference>
<name>A0A3M0M6Q6_9RHOB</name>
<dbReference type="EMBL" id="QOKZ01000008">
    <property type="protein sequence ID" value="RMC32863.1"/>
    <property type="molecule type" value="Genomic_DNA"/>
</dbReference>
<dbReference type="Proteomes" id="UP000273516">
    <property type="component" value="Unassembled WGS sequence"/>
</dbReference>
<keyword evidence="3" id="KW-0479">Metal-binding</keyword>
<dbReference type="GO" id="GO:0000287">
    <property type="term" value="F:magnesium ion binding"/>
    <property type="evidence" value="ECO:0007669"/>
    <property type="project" value="InterPro"/>
</dbReference>
<dbReference type="FunFam" id="2.70.40.10:FF:000002">
    <property type="entry name" value="dUTP diphosphatase"/>
    <property type="match status" value="1"/>
</dbReference>
<evidence type="ECO:0000256" key="5">
    <source>
        <dbReference type="ARBA" id="ARBA00022842"/>
    </source>
</evidence>
<evidence type="ECO:0000256" key="4">
    <source>
        <dbReference type="ARBA" id="ARBA00022801"/>
    </source>
</evidence>
<dbReference type="SUPFAM" id="SSF51283">
    <property type="entry name" value="dUTPase-like"/>
    <property type="match status" value="1"/>
</dbReference>
<keyword evidence="5" id="KW-0460">Magnesium</keyword>
<dbReference type="NCBIfam" id="NF001862">
    <property type="entry name" value="PRK00601.1"/>
    <property type="match status" value="1"/>
</dbReference>
<dbReference type="GO" id="GO:0046081">
    <property type="term" value="P:dUTP catabolic process"/>
    <property type="evidence" value="ECO:0007669"/>
    <property type="project" value="InterPro"/>
</dbReference>
<dbReference type="InterPro" id="IPR033704">
    <property type="entry name" value="dUTPase_trimeric"/>
</dbReference>
<evidence type="ECO:0000313" key="11">
    <source>
        <dbReference type="Proteomes" id="UP000273516"/>
    </source>
</evidence>
<protein>
    <recommendedName>
        <fullName evidence="2">dUTP diphosphatase</fullName>
        <ecNumber evidence="2">3.6.1.23</ecNumber>
    </recommendedName>
</protein>
<reference evidence="10 11" key="1">
    <citation type="submission" date="2018-07" db="EMBL/GenBank/DDBJ databases">
        <authorList>
            <person name="Zhang Y."/>
            <person name="Wang L."/>
            <person name="Ma S."/>
        </authorList>
    </citation>
    <scope>NUCLEOTIDE SEQUENCE [LARGE SCALE GENOMIC DNA]</scope>
    <source>
        <strain evidence="10 11">4-2</strain>
    </source>
</reference>
<dbReference type="Pfam" id="PF00692">
    <property type="entry name" value="dUTPase"/>
    <property type="match status" value="1"/>
</dbReference>
<dbReference type="EC" id="3.6.1.23" evidence="2"/>
<dbReference type="GO" id="GO:0004170">
    <property type="term" value="F:dUTP diphosphatase activity"/>
    <property type="evidence" value="ECO:0007669"/>
    <property type="project" value="UniProtKB-EC"/>
</dbReference>
<organism evidence="10 11">
    <name type="scientific">Paracoccus alkanivorans</name>
    <dbReference type="NCBI Taxonomy" id="2116655"/>
    <lineage>
        <taxon>Bacteria</taxon>
        <taxon>Pseudomonadati</taxon>
        <taxon>Pseudomonadota</taxon>
        <taxon>Alphaproteobacteria</taxon>
        <taxon>Rhodobacterales</taxon>
        <taxon>Paracoccaceae</taxon>
        <taxon>Paracoccus</taxon>
    </lineage>
</organism>
<proteinExistence type="inferred from homology"/>
<evidence type="ECO:0000256" key="7">
    <source>
        <dbReference type="ARBA" id="ARBA00047686"/>
    </source>
</evidence>
<comment type="catalytic activity">
    <reaction evidence="7">
        <text>dUTP + H2O = dUMP + diphosphate + H(+)</text>
        <dbReference type="Rhea" id="RHEA:10248"/>
        <dbReference type="ChEBI" id="CHEBI:15377"/>
        <dbReference type="ChEBI" id="CHEBI:15378"/>
        <dbReference type="ChEBI" id="CHEBI:33019"/>
        <dbReference type="ChEBI" id="CHEBI:61555"/>
        <dbReference type="ChEBI" id="CHEBI:246422"/>
        <dbReference type="EC" id="3.6.1.23"/>
    </reaction>
</comment>
<keyword evidence="11" id="KW-1185">Reference proteome</keyword>
<evidence type="ECO:0000313" key="10">
    <source>
        <dbReference type="EMBL" id="RMC32863.1"/>
    </source>
</evidence>
<sequence length="174" mass="18544">MEYQSTNVEVKVLDPRLRNWGLPRYQSTMAAGIDLFACPDAPVTIPPGAPAVLIPSGMAIHIADPLVTAVIVPRSGLGHKKGLVLGNLIGVVDADYTGQVFISVWNRSGPDTQPIVIEPGERIAQMLFVPVLRPSFSVVQEFSATTQRGEGGFGSTGVDSSIETGELARPNKHE</sequence>
<keyword evidence="4 10" id="KW-0378">Hydrolase</keyword>
<evidence type="ECO:0000256" key="1">
    <source>
        <dbReference type="ARBA" id="ARBA00006581"/>
    </source>
</evidence>
<dbReference type="GO" id="GO:0006226">
    <property type="term" value="P:dUMP biosynthetic process"/>
    <property type="evidence" value="ECO:0007669"/>
    <property type="project" value="InterPro"/>
</dbReference>
<evidence type="ECO:0000259" key="9">
    <source>
        <dbReference type="Pfam" id="PF00692"/>
    </source>
</evidence>
<keyword evidence="6" id="KW-0546">Nucleotide metabolism</keyword>
<comment type="similarity">
    <text evidence="1">Belongs to the dUTPase family.</text>
</comment>
<dbReference type="InterPro" id="IPR036157">
    <property type="entry name" value="dUTPase-like_sf"/>
</dbReference>
<dbReference type="InterPro" id="IPR029054">
    <property type="entry name" value="dUTPase-like"/>
</dbReference>
<dbReference type="Gene3D" id="2.70.40.10">
    <property type="match status" value="1"/>
</dbReference>
<dbReference type="PANTHER" id="PTHR11241:SF0">
    <property type="entry name" value="DEOXYURIDINE 5'-TRIPHOSPHATE NUCLEOTIDOHYDROLASE"/>
    <property type="match status" value="1"/>
</dbReference>
<dbReference type="NCBIfam" id="TIGR00576">
    <property type="entry name" value="dut"/>
    <property type="match status" value="1"/>
</dbReference>
<dbReference type="RefSeq" id="WP_122113673.1">
    <property type="nucleotide sequence ID" value="NZ_QOKZ01000008.1"/>
</dbReference>
<dbReference type="OrthoDB" id="9809956at2"/>
<feature type="region of interest" description="Disordered" evidence="8">
    <location>
        <begin position="148"/>
        <end position="174"/>
    </location>
</feature>
<gene>
    <name evidence="10" type="ORF">C9E81_17635</name>
</gene>